<dbReference type="Pfam" id="PF08399">
    <property type="entry name" value="VWA_N"/>
    <property type="match status" value="1"/>
</dbReference>
<evidence type="ECO:0000256" key="5">
    <source>
        <dbReference type="ARBA" id="ARBA00022692"/>
    </source>
</evidence>
<keyword evidence="3" id="KW-0109">Calcium transport</keyword>
<evidence type="ECO:0000256" key="10">
    <source>
        <dbReference type="ARBA" id="ARBA00022989"/>
    </source>
</evidence>
<keyword evidence="7" id="KW-0732">Signal</keyword>
<keyword evidence="18" id="KW-1185">Reference proteome</keyword>
<evidence type="ECO:0000313" key="17">
    <source>
        <dbReference type="EMBL" id="KAG5319787.1"/>
    </source>
</evidence>
<dbReference type="InterPro" id="IPR036397">
    <property type="entry name" value="RNaseH_sf"/>
</dbReference>
<keyword evidence="11" id="KW-0406">Ion transport</keyword>
<reference evidence="17 18" key="1">
    <citation type="submission" date="2020-02" db="EMBL/GenBank/DDBJ databases">
        <title>Relaxed selection underlies rapid genomic changes in the transitions from sociality to social parasitism in ants.</title>
        <authorList>
            <person name="Bi X."/>
        </authorList>
    </citation>
    <scope>NUCLEOTIDE SEQUENCE [LARGE SCALE GENOMIC DNA]</scope>
    <source>
        <strain evidence="17">BGI-DK2014b</strain>
        <tissue evidence="17">Whole body</tissue>
    </source>
</reference>
<keyword evidence="4" id="KW-0107">Calcium channel</keyword>
<dbReference type="GO" id="GO:0046872">
    <property type="term" value="F:metal ion binding"/>
    <property type="evidence" value="ECO:0007669"/>
    <property type="project" value="UniProtKB-KW"/>
</dbReference>
<dbReference type="Gene3D" id="3.30.420.10">
    <property type="entry name" value="Ribonuclease H-like superfamily/Ribonuclease H"/>
    <property type="match status" value="1"/>
</dbReference>
<dbReference type="InterPro" id="IPR051173">
    <property type="entry name" value="Ca_channel_alpha-2/delta"/>
</dbReference>
<keyword evidence="2" id="KW-0813">Transport</keyword>
<sequence length="1485" mass="170552">MYLHNYCRVKNWALKFGVDLWEFGKQVTKMSEIQRKYHEVEANVIKRDGLVLVREMAMEVKNMMDFKMNAVMPSTSVVATNVNAVREMIERDRYMTYREIQASLGIDIEFLSSKNVEIELMTHCPYSPDLSPNDFFLFPNIKKKMRSERFESLEAAVETFRTYIENSFKLVKELDSRRYFALNNEFQLMSLDIISRDCYLSEEEFIKVVKFVLDSRFYFVFDSVIYRQNYGILMSVPLSSVIADLVRRKLEVRALFLIRFPLPFYYRFVDDILLNPKFYFDNLCFIIKILLKNNYLLNFIFENINNRSKKIIMAMNKCGTHLVDTFFISNCSCKIEITVPCDMPVASSLRTFTRRSNLLTCSRNINKLREFIRVHRLVESAEQAAVSAPREGNMSPKYYASHRLNNFVSDEKGPAQEMFLATNRHFDNLAVNVSLSAVLLPNGIKDNERDVASGIQWSEYLDLLFVNNYESDPTLSWQYYGATTGFLRRFPAISWPPMESTPGASRSSHHRTVRDVYDFRMSNWFVGAANSPKDLAILIDSATYTSDRNRRLTIATTKVVLDTLGPDDYINIYRYGENAEEIVQCFKDSLVQASPENIHEMKVALSSLKHEDTVTNISAALSTAFEILHKYNRSSQGSQCNQAIMLITSDTDGPPAEVIKRYNWPHMPVRIFTYLIGGDKSLDLQNTACTTKGFYARITNADEIHNKVFEYVKVLARPMVLYQHDHPLHWSPAYVGGKIILITLINLCIAEYFYKNIILYYHIPIHKYSVKTANLLGIVGTDVPIEEIQKLVPPYKLGVNGYSFIVDNNGRILYHPDLRLLYDETLKPSYISVDLSEVELAEYDGPSASPNNSLLLDLRRDMIDQKEGETDFTIKIHYDDMKRVTIRRHNYFYKPIEGTPFSLGLALPEGYGMFELRAEQEIKLAIVNVTEYFKGNNWKVHPDWIYCEYNSASDKFFSSPEERVLHFLARTRRPGWKWMSLRPRSPSSHHKQASKPDKDSYYCDKKLVQSLVLDALVTDGFDKREAQRMHKEENENPIAILMALLHSQGKGRFGVTRSFIATRSGLLRWHEHQQNDGNTEEPRFAERHARAMDSSWYKRAVDQHSIEPESFVFSVPFDAADTTDPLVTATHAVFIGKGHKAPAVVVGLQFQHSSLATHFVNITSTCTGMTGCKKNCASEELDCYILDNNGFIIISERHEHTGKFFGEIDGTIMDSLVQDRIYRKVTVIDYQGTCSPQESHQSSAPRTLSDSIIMTAVTFGNFLWTLTLSFNIQDLWQTTLAFANDVMNDDLIFTDDEETHEFESLTPADSTDEVTSDENNVYVRFPVIAPATPVSPPTTRATSAHYPRKLRACEKKTDLYILQPERLNTSGQSNPLKGKLTNCHVTGCERPFSVQKIRHTNLILLVVDTLCPCGSKQLSIEPIEALTEPGACTARRERLYRRRPPKCINYHPEEMEIKFCGSASRLFNYSLNFMFLLFVITVRLA</sequence>
<keyword evidence="12" id="KW-0472">Membrane</keyword>
<feature type="non-terminal residue" evidence="17">
    <location>
        <position position="1"/>
    </location>
</feature>
<evidence type="ECO:0000256" key="4">
    <source>
        <dbReference type="ARBA" id="ARBA00022673"/>
    </source>
</evidence>
<evidence type="ECO:0000256" key="8">
    <source>
        <dbReference type="ARBA" id="ARBA00022837"/>
    </source>
</evidence>
<evidence type="ECO:0000256" key="1">
    <source>
        <dbReference type="ARBA" id="ARBA00004479"/>
    </source>
</evidence>
<accession>A0A836JU79</accession>
<dbReference type="EMBL" id="JAANIB010010390">
    <property type="protein sequence ID" value="KAG5319787.1"/>
    <property type="molecule type" value="Genomic_DNA"/>
</dbReference>
<dbReference type="GO" id="GO:0005245">
    <property type="term" value="F:voltage-gated calcium channel activity"/>
    <property type="evidence" value="ECO:0007669"/>
    <property type="project" value="TreeGrafter"/>
</dbReference>
<dbReference type="PANTHER" id="PTHR10166">
    <property type="entry name" value="VOLTAGE-DEPENDENT CALCIUM CHANNEL SUBUNIT ALPHA-2/DELTA-RELATED"/>
    <property type="match status" value="1"/>
</dbReference>
<dbReference type="OrthoDB" id="10054666at2759"/>
<dbReference type="InterPro" id="IPR013608">
    <property type="entry name" value="VWA_N"/>
</dbReference>
<dbReference type="Gene3D" id="3.40.50.410">
    <property type="entry name" value="von Willebrand factor, type A domain"/>
    <property type="match status" value="1"/>
</dbReference>
<dbReference type="PROSITE" id="PS50234">
    <property type="entry name" value="VWFA"/>
    <property type="match status" value="1"/>
</dbReference>
<keyword evidence="5" id="KW-0812">Transmembrane</keyword>
<evidence type="ECO:0000256" key="13">
    <source>
        <dbReference type="ARBA" id="ARBA00023157"/>
    </source>
</evidence>
<evidence type="ECO:0000259" key="16">
    <source>
        <dbReference type="PROSITE" id="PS50234"/>
    </source>
</evidence>
<evidence type="ECO:0000256" key="2">
    <source>
        <dbReference type="ARBA" id="ARBA00022448"/>
    </source>
</evidence>
<keyword evidence="14" id="KW-0325">Glycoprotein</keyword>
<evidence type="ECO:0000256" key="9">
    <source>
        <dbReference type="ARBA" id="ARBA00022882"/>
    </source>
</evidence>
<dbReference type="InterPro" id="IPR013680">
    <property type="entry name" value="VDCC_a2/dsu"/>
</dbReference>
<dbReference type="SUPFAM" id="SSF53300">
    <property type="entry name" value="vWA-like"/>
    <property type="match status" value="1"/>
</dbReference>
<evidence type="ECO:0000256" key="14">
    <source>
        <dbReference type="ARBA" id="ARBA00023180"/>
    </source>
</evidence>
<dbReference type="Proteomes" id="UP000670152">
    <property type="component" value="Unassembled WGS sequence"/>
</dbReference>
<evidence type="ECO:0000256" key="15">
    <source>
        <dbReference type="ARBA" id="ARBA00023303"/>
    </source>
</evidence>
<dbReference type="Gene3D" id="3.30.450.20">
    <property type="entry name" value="PAS domain"/>
    <property type="match status" value="1"/>
</dbReference>
<keyword evidence="10" id="KW-1133">Transmembrane helix</keyword>
<dbReference type="SMART" id="SM00327">
    <property type="entry name" value="VWA"/>
    <property type="match status" value="1"/>
</dbReference>
<dbReference type="FunFam" id="3.30.450.20:FF:000057">
    <property type="entry name" value="Voltage-dependent calcium channel subunit alpha-2/delta-4"/>
    <property type="match status" value="1"/>
</dbReference>
<comment type="subcellular location">
    <subcellularLocation>
        <location evidence="1">Membrane</location>
        <topology evidence="1">Single-pass type I membrane protein</topology>
    </subcellularLocation>
</comment>
<dbReference type="InterPro" id="IPR036465">
    <property type="entry name" value="vWFA_dom_sf"/>
</dbReference>
<organism evidence="17 18">
    <name type="scientific">Acromyrmex heyeri</name>
    <dbReference type="NCBI Taxonomy" id="230685"/>
    <lineage>
        <taxon>Eukaryota</taxon>
        <taxon>Metazoa</taxon>
        <taxon>Ecdysozoa</taxon>
        <taxon>Arthropoda</taxon>
        <taxon>Hexapoda</taxon>
        <taxon>Insecta</taxon>
        <taxon>Pterygota</taxon>
        <taxon>Neoptera</taxon>
        <taxon>Endopterygota</taxon>
        <taxon>Hymenoptera</taxon>
        <taxon>Apocrita</taxon>
        <taxon>Aculeata</taxon>
        <taxon>Formicoidea</taxon>
        <taxon>Formicidae</taxon>
        <taxon>Myrmicinae</taxon>
        <taxon>Acromyrmex</taxon>
    </lineage>
</organism>
<keyword evidence="9" id="KW-0851">Voltage-gated channel</keyword>
<dbReference type="PANTHER" id="PTHR10166:SF37">
    <property type="entry name" value="STOLID, ISOFORM H"/>
    <property type="match status" value="1"/>
</dbReference>
<comment type="caution">
    <text evidence="17">The sequence shown here is derived from an EMBL/GenBank/DDBJ whole genome shotgun (WGS) entry which is preliminary data.</text>
</comment>
<keyword evidence="8" id="KW-0106">Calcium</keyword>
<keyword evidence="6" id="KW-0479">Metal-binding</keyword>
<protein>
    <submittedName>
        <fullName evidence="17">CA2D3 protein</fullName>
    </submittedName>
</protein>
<evidence type="ECO:0000256" key="11">
    <source>
        <dbReference type="ARBA" id="ARBA00023065"/>
    </source>
</evidence>
<feature type="non-terminal residue" evidence="17">
    <location>
        <position position="1485"/>
    </location>
</feature>
<evidence type="ECO:0000256" key="6">
    <source>
        <dbReference type="ARBA" id="ARBA00022723"/>
    </source>
</evidence>
<evidence type="ECO:0000256" key="12">
    <source>
        <dbReference type="ARBA" id="ARBA00023136"/>
    </source>
</evidence>
<feature type="domain" description="VWFA" evidence="16">
    <location>
        <begin position="534"/>
        <end position="712"/>
    </location>
</feature>
<dbReference type="InterPro" id="IPR002035">
    <property type="entry name" value="VWF_A"/>
</dbReference>
<proteinExistence type="predicted"/>
<dbReference type="GO" id="GO:0003676">
    <property type="term" value="F:nucleic acid binding"/>
    <property type="evidence" value="ECO:0007669"/>
    <property type="project" value="InterPro"/>
</dbReference>
<dbReference type="GO" id="GO:0005891">
    <property type="term" value="C:voltage-gated calcium channel complex"/>
    <property type="evidence" value="ECO:0007669"/>
    <property type="project" value="TreeGrafter"/>
</dbReference>
<evidence type="ECO:0000313" key="18">
    <source>
        <dbReference type="Proteomes" id="UP000670152"/>
    </source>
</evidence>
<dbReference type="Pfam" id="PF08473">
    <property type="entry name" value="VGCC_alpha2"/>
    <property type="match status" value="2"/>
</dbReference>
<keyword evidence="15" id="KW-0407">Ion channel</keyword>
<dbReference type="CDD" id="cd12912">
    <property type="entry name" value="PDC2_MCP_like"/>
    <property type="match status" value="1"/>
</dbReference>
<keyword evidence="13" id="KW-1015">Disulfide bond</keyword>
<evidence type="ECO:0000256" key="7">
    <source>
        <dbReference type="ARBA" id="ARBA00022729"/>
    </source>
</evidence>
<name>A0A836JU79_9HYME</name>
<evidence type="ECO:0000256" key="3">
    <source>
        <dbReference type="ARBA" id="ARBA00022568"/>
    </source>
</evidence>
<gene>
    <name evidence="17" type="primary">Cacna2d3_0</name>
    <name evidence="17" type="ORF">G6Z77_0006036</name>
</gene>